<dbReference type="InterPro" id="IPR001753">
    <property type="entry name" value="Enoyl-CoA_hydra/iso"/>
</dbReference>
<dbReference type="RefSeq" id="WP_069390459.1">
    <property type="nucleotide sequence ID" value="NZ_JAPWIO010000025.1"/>
</dbReference>
<dbReference type="NCBIfam" id="NF006109">
    <property type="entry name" value="PRK08260.1"/>
    <property type="match status" value="1"/>
</dbReference>
<sequence length="288" mass="30452">MQPSPDQASENPPDQPEVILDRHGEIAVIRLNRPARLNAATYENLTDIITALDNCDADDDVRAVVLTGTGRAFCAGADISGGGDTFAADPDADTGEAPPDTGGQVALRIFRMTKPVISAINGSAAGVGVTMTLPTDVRIAADTAKFGFVFTRRGLVPEACSTWFLPRIVGISTAIEWAVGGKTILAAEALERGLVSEVLPADEVLPRAIEVAREMTRGTSPVSTALTRQLLWRMLGASDPEVAHRAESIGIYTRGKSADVRAGVTAFLAKKEPEFPDRVSDGLPDLFS</sequence>
<dbReference type="AlphaFoldDB" id="A0A365P9N6"/>
<dbReference type="InterPro" id="IPR029045">
    <property type="entry name" value="ClpP/crotonase-like_dom_sf"/>
</dbReference>
<dbReference type="EMBL" id="QNTT01000028">
    <property type="protein sequence ID" value="RBA33932.1"/>
    <property type="molecule type" value="Genomic_DNA"/>
</dbReference>
<evidence type="ECO:0000313" key="2">
    <source>
        <dbReference type="EMBL" id="MDN4507389.1"/>
    </source>
</evidence>
<proteinExistence type="inferred from homology"/>
<dbReference type="SUPFAM" id="SSF52096">
    <property type="entry name" value="ClpP/crotonase"/>
    <property type="match status" value="1"/>
</dbReference>
<dbReference type="GO" id="GO:0004300">
    <property type="term" value="F:enoyl-CoA hydratase activity"/>
    <property type="evidence" value="ECO:0007669"/>
    <property type="project" value="UniProtKB-EC"/>
</dbReference>
<accession>A0A365P9N6</accession>
<organism evidence="3 4">
    <name type="scientific">Dietzia maris</name>
    <dbReference type="NCBI Taxonomy" id="37915"/>
    <lineage>
        <taxon>Bacteria</taxon>
        <taxon>Bacillati</taxon>
        <taxon>Actinomycetota</taxon>
        <taxon>Actinomycetes</taxon>
        <taxon>Mycobacteriales</taxon>
        <taxon>Dietziaceae</taxon>
        <taxon>Dietzia</taxon>
    </lineage>
</organism>
<comment type="similarity">
    <text evidence="1">Belongs to the enoyl-CoA hydratase/isomerase family.</text>
</comment>
<protein>
    <submittedName>
        <fullName evidence="2 3">Enoyl-CoA hydratase</fullName>
        <ecNumber evidence="3">4.2.1.17</ecNumber>
    </submittedName>
</protein>
<evidence type="ECO:0000313" key="4">
    <source>
        <dbReference type="Proteomes" id="UP000252187"/>
    </source>
</evidence>
<evidence type="ECO:0000313" key="5">
    <source>
        <dbReference type="Proteomes" id="UP001172702"/>
    </source>
</evidence>
<dbReference type="Gene3D" id="3.90.226.10">
    <property type="entry name" value="2-enoyl-CoA Hydratase, Chain A, domain 1"/>
    <property type="match status" value="1"/>
</dbReference>
<dbReference type="PANTHER" id="PTHR43684:SF4">
    <property type="entry name" value="ENOYL-COA HYDRATASE_ISOMERASE FAMILY PROTEIN (AFU_ORTHOLOGUE AFUA_1G01890)"/>
    <property type="match status" value="1"/>
</dbReference>
<reference evidence="3 4" key="1">
    <citation type="submission" date="2018-06" db="EMBL/GenBank/DDBJ databases">
        <title>Whole genome sequencing of four bacterial strains from South Shetland trench revealing bio-synthetic gene clusters.</title>
        <authorList>
            <person name="Abdel-Mageed W.M."/>
            <person name="Lehri B."/>
            <person name="Jarmusch S.A."/>
            <person name="Miranda K."/>
            <person name="Goodfellow M."/>
            <person name="Jaspars M."/>
            <person name="Karlyshev A.V."/>
        </authorList>
    </citation>
    <scope>NUCLEOTIDE SEQUENCE [LARGE SCALE GENOMIC DNA]</scope>
    <source>
        <strain evidence="3 4">SST1</strain>
    </source>
</reference>
<dbReference type="CDD" id="cd06558">
    <property type="entry name" value="crotonase-like"/>
    <property type="match status" value="1"/>
</dbReference>
<dbReference type="Pfam" id="PF00378">
    <property type="entry name" value="ECH_1"/>
    <property type="match status" value="1"/>
</dbReference>
<gene>
    <name evidence="3" type="ORF">DQ226_11035</name>
    <name evidence="2" type="ORF">QYF62_15185</name>
</gene>
<evidence type="ECO:0000313" key="3">
    <source>
        <dbReference type="EMBL" id="RBA33932.1"/>
    </source>
</evidence>
<dbReference type="PANTHER" id="PTHR43684">
    <property type="match status" value="1"/>
</dbReference>
<comment type="caution">
    <text evidence="3">The sequence shown here is derived from an EMBL/GenBank/DDBJ whole genome shotgun (WGS) entry which is preliminary data.</text>
</comment>
<keyword evidence="5" id="KW-1185">Reference proteome</keyword>
<dbReference type="Proteomes" id="UP001172702">
    <property type="component" value="Unassembled WGS sequence"/>
</dbReference>
<dbReference type="Proteomes" id="UP000252187">
    <property type="component" value="Unassembled WGS sequence"/>
</dbReference>
<dbReference type="InterPro" id="IPR051053">
    <property type="entry name" value="ECH/Chromodomain_protein"/>
</dbReference>
<dbReference type="EC" id="4.2.1.17" evidence="3"/>
<keyword evidence="3" id="KW-0456">Lyase</keyword>
<dbReference type="EMBL" id="JAUHTB010000022">
    <property type="protein sequence ID" value="MDN4507389.1"/>
    <property type="molecule type" value="Genomic_DNA"/>
</dbReference>
<reference evidence="2 5" key="2">
    <citation type="submission" date="2023-07" db="EMBL/GenBank/DDBJ databases">
        <title>Strategy for survival of the halotoleranting strain Dietzia MX2 from the Yakshinskoe mineral salts deposit.</title>
        <authorList>
            <person name="Kharitonova M.A."/>
            <person name="Kupriyanova-Ashina F.G."/>
            <person name="Shakirov T.R."/>
            <person name="Vafina M.S."/>
            <person name="Ilinskaya O.N."/>
        </authorList>
    </citation>
    <scope>NUCLEOTIDE SEQUENCE [LARGE SCALE GENOMIC DNA]</scope>
    <source>
        <strain evidence="2 5">MX2</strain>
    </source>
</reference>
<evidence type="ECO:0000256" key="1">
    <source>
        <dbReference type="ARBA" id="ARBA00005254"/>
    </source>
</evidence>
<name>A0A365P9N6_9ACTN</name>